<dbReference type="EMBL" id="JADOUA010000001">
    <property type="protein sequence ID" value="MBG6086308.1"/>
    <property type="molecule type" value="Genomic_DNA"/>
</dbReference>
<evidence type="ECO:0000313" key="1">
    <source>
        <dbReference type="EMBL" id="MBG6086308.1"/>
    </source>
</evidence>
<proteinExistence type="predicted"/>
<keyword evidence="2" id="KW-1185">Reference proteome</keyword>
<dbReference type="AlphaFoldDB" id="A0A931DCZ3"/>
<organism evidence="1 2">
    <name type="scientific">Actinomadura viridis</name>
    <dbReference type="NCBI Taxonomy" id="58110"/>
    <lineage>
        <taxon>Bacteria</taxon>
        <taxon>Bacillati</taxon>
        <taxon>Actinomycetota</taxon>
        <taxon>Actinomycetes</taxon>
        <taxon>Streptosporangiales</taxon>
        <taxon>Thermomonosporaceae</taxon>
        <taxon>Actinomadura</taxon>
    </lineage>
</organism>
<protein>
    <submittedName>
        <fullName evidence="1">Uncharacterized protein</fullName>
    </submittedName>
</protein>
<dbReference type="Proteomes" id="UP000614047">
    <property type="component" value="Unassembled WGS sequence"/>
</dbReference>
<comment type="caution">
    <text evidence="1">The sequence shown here is derived from an EMBL/GenBank/DDBJ whole genome shotgun (WGS) entry which is preliminary data.</text>
</comment>
<accession>A0A931DCZ3</accession>
<name>A0A931DCZ3_9ACTN</name>
<dbReference type="RefSeq" id="WP_197009329.1">
    <property type="nucleotide sequence ID" value="NZ_BAABES010000013.1"/>
</dbReference>
<gene>
    <name evidence="1" type="ORF">IW256_000421</name>
</gene>
<reference evidence="1" key="1">
    <citation type="submission" date="2020-11" db="EMBL/GenBank/DDBJ databases">
        <title>Sequencing the genomes of 1000 actinobacteria strains.</title>
        <authorList>
            <person name="Klenk H.-P."/>
        </authorList>
    </citation>
    <scope>NUCLEOTIDE SEQUENCE</scope>
    <source>
        <strain evidence="1">DSM 43175</strain>
    </source>
</reference>
<evidence type="ECO:0000313" key="2">
    <source>
        <dbReference type="Proteomes" id="UP000614047"/>
    </source>
</evidence>
<sequence length="178" mass="19477">MPIPEVSELAGWSPQQVTALLREADDHGTGLPDGWCSTLRSFAVGKMQRRDLPAPERLAWGHLALAVSARSAPTGGLGRLADRLHLNAYLIKHFGADRDDPDRAPDHVAANALAMLERPVSELKELAPRFYDLNPGEMLMLRRYQNVAAPLLTLAPLIEDEDLHGRLADLADLVALLP</sequence>